<dbReference type="Proteomes" id="UP000245959">
    <property type="component" value="Unassembled WGS sequence"/>
</dbReference>
<sequence length="315" mass="34364">MKPVFKDGVWPVVLTPFREDGGLDMTAYRALLEYYIGNGVAGLFAVCMSSELYELTPEERLTLAREAVAVSAGRVPVVASAFLGNSEAEKMQSVFDMAATGVDAVVIPACQLVPETADEAGFRRAFETLLGRTAGIRFGLYECPHPYHRLISPALLGELARLAGERLAFLKDTCCDAAVIAAKLVACTGTPLKLYNAHLTTCLESLQLGAAGYSGTSANFYPGLLAEQAACFRSDTARARELQQFFNLVQRHVEFKYPRSAKLFLRECGVPLTDFCRVACDELDRDQMIQLRAFHTGVQAFARNSQPQLTGETAI</sequence>
<dbReference type="SMART" id="SM01130">
    <property type="entry name" value="DHDPS"/>
    <property type="match status" value="1"/>
</dbReference>
<feature type="active site" description="Proton donor/acceptor" evidence="4">
    <location>
        <position position="141"/>
    </location>
</feature>
<protein>
    <submittedName>
        <fullName evidence="5">4-hydroxy-tetrahydrodipicolinate synthase</fullName>
    </submittedName>
</protein>
<evidence type="ECO:0000313" key="6">
    <source>
        <dbReference type="Proteomes" id="UP000245959"/>
    </source>
</evidence>
<dbReference type="GeneID" id="78296673"/>
<dbReference type="GO" id="GO:0008840">
    <property type="term" value="F:4-hydroxy-tetrahydrodipicolinate synthase activity"/>
    <property type="evidence" value="ECO:0007669"/>
    <property type="project" value="TreeGrafter"/>
</dbReference>
<dbReference type="CDD" id="cd00408">
    <property type="entry name" value="DHDPS-like"/>
    <property type="match status" value="1"/>
</dbReference>
<feature type="active site" description="Schiff-base intermediate with substrate" evidence="4">
    <location>
        <position position="171"/>
    </location>
</feature>
<dbReference type="PIRSF" id="PIRSF001365">
    <property type="entry name" value="DHDPS"/>
    <property type="match status" value="1"/>
</dbReference>
<evidence type="ECO:0000256" key="4">
    <source>
        <dbReference type="PIRSR" id="PIRSR001365-1"/>
    </source>
</evidence>
<evidence type="ECO:0000256" key="3">
    <source>
        <dbReference type="PIRNR" id="PIRNR001365"/>
    </source>
</evidence>
<dbReference type="AlphaFoldDB" id="A0A2U1ALD3"/>
<evidence type="ECO:0000256" key="1">
    <source>
        <dbReference type="ARBA" id="ARBA00007592"/>
    </source>
</evidence>
<proteinExistence type="inferred from homology"/>
<dbReference type="PANTHER" id="PTHR12128:SF66">
    <property type="entry name" value="4-HYDROXY-2-OXOGLUTARATE ALDOLASE, MITOCHONDRIAL"/>
    <property type="match status" value="1"/>
</dbReference>
<organism evidence="5 6">
    <name type="scientific">Victivallis vadensis</name>
    <dbReference type="NCBI Taxonomy" id="172901"/>
    <lineage>
        <taxon>Bacteria</taxon>
        <taxon>Pseudomonadati</taxon>
        <taxon>Lentisphaerota</taxon>
        <taxon>Lentisphaeria</taxon>
        <taxon>Victivallales</taxon>
        <taxon>Victivallaceae</taxon>
        <taxon>Victivallis</taxon>
    </lineage>
</organism>
<gene>
    <name evidence="5" type="ORF">C8D82_13238</name>
</gene>
<dbReference type="PANTHER" id="PTHR12128">
    <property type="entry name" value="DIHYDRODIPICOLINATE SYNTHASE"/>
    <property type="match status" value="1"/>
</dbReference>
<comment type="caution">
    <text evidence="5">The sequence shown here is derived from an EMBL/GenBank/DDBJ whole genome shotgun (WGS) entry which is preliminary data.</text>
</comment>
<dbReference type="EMBL" id="QEKH01000032">
    <property type="protein sequence ID" value="PVY37200.1"/>
    <property type="molecule type" value="Genomic_DNA"/>
</dbReference>
<keyword evidence="6" id="KW-1185">Reference proteome</keyword>
<comment type="similarity">
    <text evidence="1 3">Belongs to the DapA family.</text>
</comment>
<evidence type="ECO:0000256" key="2">
    <source>
        <dbReference type="ARBA" id="ARBA00023239"/>
    </source>
</evidence>
<dbReference type="Pfam" id="PF00701">
    <property type="entry name" value="DHDPS"/>
    <property type="match status" value="1"/>
</dbReference>
<dbReference type="Gene3D" id="3.20.20.70">
    <property type="entry name" value="Aldolase class I"/>
    <property type="match status" value="1"/>
</dbReference>
<evidence type="ECO:0000313" key="5">
    <source>
        <dbReference type="EMBL" id="PVY37200.1"/>
    </source>
</evidence>
<reference evidence="5 6" key="1">
    <citation type="submission" date="2018-04" db="EMBL/GenBank/DDBJ databases">
        <title>Genomic Encyclopedia of Type Strains, Phase IV (KMG-IV): sequencing the most valuable type-strain genomes for metagenomic binning, comparative biology and taxonomic classification.</title>
        <authorList>
            <person name="Goeker M."/>
        </authorList>
    </citation>
    <scope>NUCLEOTIDE SEQUENCE [LARGE SCALE GENOMIC DNA]</scope>
    <source>
        <strain evidence="5 6">DSM 14823</strain>
    </source>
</reference>
<dbReference type="InterPro" id="IPR002220">
    <property type="entry name" value="DapA-like"/>
</dbReference>
<name>A0A2U1ALD3_9BACT</name>
<keyword evidence="2 3" id="KW-0456">Lyase</keyword>
<dbReference type="RefSeq" id="WP_116885393.1">
    <property type="nucleotide sequence ID" value="NZ_QEKH01000032.1"/>
</dbReference>
<dbReference type="InterPro" id="IPR013785">
    <property type="entry name" value="Aldolase_TIM"/>
</dbReference>
<dbReference type="SUPFAM" id="SSF51569">
    <property type="entry name" value="Aldolase"/>
    <property type="match status" value="1"/>
</dbReference>
<accession>A0A2U1ALD3</accession>